<dbReference type="GO" id="GO:0000981">
    <property type="term" value="F:DNA-binding transcription factor activity, RNA polymerase II-specific"/>
    <property type="evidence" value="ECO:0007669"/>
    <property type="project" value="TreeGrafter"/>
</dbReference>
<dbReference type="Gene3D" id="1.10.10.60">
    <property type="entry name" value="Homeodomain-like"/>
    <property type="match status" value="3"/>
</dbReference>
<dbReference type="InterPro" id="IPR017930">
    <property type="entry name" value="Myb_dom"/>
</dbReference>
<evidence type="ECO:0008006" key="7">
    <source>
        <dbReference type="Google" id="ProtNLM"/>
    </source>
</evidence>
<dbReference type="InterPro" id="IPR009057">
    <property type="entry name" value="Homeodomain-like_sf"/>
</dbReference>
<dbReference type="GO" id="GO:0000978">
    <property type="term" value="F:RNA polymerase II cis-regulatory region sequence-specific DNA binding"/>
    <property type="evidence" value="ECO:0007669"/>
    <property type="project" value="TreeGrafter"/>
</dbReference>
<dbReference type="GO" id="GO:0005634">
    <property type="term" value="C:nucleus"/>
    <property type="evidence" value="ECO:0007669"/>
    <property type="project" value="TreeGrafter"/>
</dbReference>
<organism evidence="5 6">
    <name type="scientific">Aspergillus uvarum CBS 121591</name>
    <dbReference type="NCBI Taxonomy" id="1448315"/>
    <lineage>
        <taxon>Eukaryota</taxon>
        <taxon>Fungi</taxon>
        <taxon>Dikarya</taxon>
        <taxon>Ascomycota</taxon>
        <taxon>Pezizomycotina</taxon>
        <taxon>Eurotiomycetes</taxon>
        <taxon>Eurotiomycetidae</taxon>
        <taxon>Eurotiales</taxon>
        <taxon>Aspergillaceae</taxon>
        <taxon>Aspergillus</taxon>
        <taxon>Aspergillus subgen. Circumdati</taxon>
    </lineage>
</organism>
<dbReference type="STRING" id="1448315.A0A319CAQ1"/>
<dbReference type="PANTHER" id="PTHR45614">
    <property type="entry name" value="MYB PROTEIN-RELATED"/>
    <property type="match status" value="1"/>
</dbReference>
<feature type="domain" description="HTH myb-type" evidence="4">
    <location>
        <begin position="61"/>
        <end position="110"/>
    </location>
</feature>
<dbReference type="VEuPathDB" id="FungiDB:BO82DRAFT_95860"/>
<feature type="domain" description="HTH myb-type" evidence="4">
    <location>
        <begin position="113"/>
        <end position="162"/>
    </location>
</feature>
<feature type="domain" description="Myb-like" evidence="2">
    <location>
        <begin position="107"/>
        <end position="158"/>
    </location>
</feature>
<feature type="region of interest" description="Disordered" evidence="1">
    <location>
        <begin position="161"/>
        <end position="230"/>
    </location>
</feature>
<dbReference type="SMART" id="SM00717">
    <property type="entry name" value="SANT"/>
    <property type="match status" value="3"/>
</dbReference>
<dbReference type="PROSITE" id="PS51293">
    <property type="entry name" value="SANT"/>
    <property type="match status" value="1"/>
</dbReference>
<dbReference type="PROSITE" id="PS51294">
    <property type="entry name" value="HTH_MYB"/>
    <property type="match status" value="3"/>
</dbReference>
<dbReference type="AlphaFoldDB" id="A0A319CAQ1"/>
<dbReference type="RefSeq" id="XP_025491349.1">
    <property type="nucleotide sequence ID" value="XM_025641694.1"/>
</dbReference>
<evidence type="ECO:0000256" key="1">
    <source>
        <dbReference type="SAM" id="MobiDB-lite"/>
    </source>
</evidence>
<dbReference type="InterPro" id="IPR050560">
    <property type="entry name" value="MYB_TF"/>
</dbReference>
<evidence type="ECO:0000259" key="4">
    <source>
        <dbReference type="PROSITE" id="PS51294"/>
    </source>
</evidence>
<dbReference type="GeneID" id="37144436"/>
<accession>A0A319CAQ1</accession>
<dbReference type="Proteomes" id="UP000248340">
    <property type="component" value="Unassembled WGS sequence"/>
</dbReference>
<feature type="domain" description="Myb-like" evidence="2">
    <location>
        <begin position="61"/>
        <end position="106"/>
    </location>
</feature>
<dbReference type="EMBL" id="KZ821704">
    <property type="protein sequence ID" value="PYH81149.1"/>
    <property type="molecule type" value="Genomic_DNA"/>
</dbReference>
<dbReference type="PANTHER" id="PTHR45614:SF51">
    <property type="entry name" value="MYB-LIKE DNA-BINDING PROTEIN BAS1"/>
    <property type="match status" value="1"/>
</dbReference>
<name>A0A319CAQ1_9EURO</name>
<sequence>MKRTRRSWTGKEDELLRKLVQTALDTSHTILWSELAQKVPGRSNKDCRKRWWNTLAGGNIKGAWSPEEDQRLSEAVRKHGNDWTHIAALVGSRCADQCSSHWRQVLRPNVSCCNWTEQEDEELLKAVQTHGTNWSTIAAFHHPPRTGLGLKNRYARIRAKEKDAGRSVLHKGPSAPGGKRSNVVKPRRKRSSPQIGIARDCNEQMREGSTPNNCPGTLEPQGRFPHPDERKEPACWWTRFPNNTPIGSWETSTSWVGHGTIDPRLILPSPPCSEDCWMGSTPDLTVSAMGNSRLPSFDRVLDATQADNDRDRQMLLFPPDEYPTDMGFRTVHEALYLAPDPCSLGNSRHSSTEPLHPFLTMAELDLMPREPSPRASVHSGIHPSQHERSAETNMHRVSLSLSCTTSQLSSIMSRVADTGAAVNMTVDAE</sequence>
<feature type="region of interest" description="Disordered" evidence="1">
    <location>
        <begin position="369"/>
        <end position="394"/>
    </location>
</feature>
<evidence type="ECO:0000259" key="3">
    <source>
        <dbReference type="PROSITE" id="PS51293"/>
    </source>
</evidence>
<dbReference type="InterPro" id="IPR017884">
    <property type="entry name" value="SANT_dom"/>
</dbReference>
<feature type="domain" description="SANT" evidence="3">
    <location>
        <begin position="59"/>
        <end position="98"/>
    </location>
</feature>
<feature type="compositionally biased region" description="Basic and acidic residues" evidence="1">
    <location>
        <begin position="384"/>
        <end position="394"/>
    </location>
</feature>
<gene>
    <name evidence="5" type="ORF">BO82DRAFT_95860</name>
</gene>
<keyword evidence="6" id="KW-1185">Reference proteome</keyword>
<dbReference type="OrthoDB" id="2143914at2759"/>
<dbReference type="PROSITE" id="PS50090">
    <property type="entry name" value="MYB_LIKE"/>
    <property type="match status" value="3"/>
</dbReference>
<dbReference type="CDD" id="cd00167">
    <property type="entry name" value="SANT"/>
    <property type="match status" value="3"/>
</dbReference>
<reference evidence="5 6" key="1">
    <citation type="submission" date="2016-12" db="EMBL/GenBank/DDBJ databases">
        <title>The genomes of Aspergillus section Nigri reveals drivers in fungal speciation.</title>
        <authorList>
            <consortium name="DOE Joint Genome Institute"/>
            <person name="Vesth T.C."/>
            <person name="Nybo J."/>
            <person name="Theobald S."/>
            <person name="Brandl J."/>
            <person name="Frisvad J.C."/>
            <person name="Nielsen K.F."/>
            <person name="Lyhne E.K."/>
            <person name="Kogle M.E."/>
            <person name="Kuo A."/>
            <person name="Riley R."/>
            <person name="Clum A."/>
            <person name="Nolan M."/>
            <person name="Lipzen A."/>
            <person name="Salamov A."/>
            <person name="Henrissat B."/>
            <person name="Wiebenga A."/>
            <person name="De Vries R.P."/>
            <person name="Grigoriev I.V."/>
            <person name="Mortensen U.H."/>
            <person name="Andersen M.R."/>
            <person name="Baker S.E."/>
        </authorList>
    </citation>
    <scope>NUCLEOTIDE SEQUENCE [LARGE SCALE GENOMIC DNA]</scope>
    <source>
        <strain evidence="5 6">CBS 121591</strain>
    </source>
</reference>
<evidence type="ECO:0000259" key="2">
    <source>
        <dbReference type="PROSITE" id="PS50090"/>
    </source>
</evidence>
<evidence type="ECO:0000313" key="5">
    <source>
        <dbReference type="EMBL" id="PYH81149.1"/>
    </source>
</evidence>
<dbReference type="Pfam" id="PF00249">
    <property type="entry name" value="Myb_DNA-binding"/>
    <property type="match status" value="3"/>
</dbReference>
<proteinExistence type="predicted"/>
<feature type="domain" description="Myb-like" evidence="2">
    <location>
        <begin position="1"/>
        <end position="55"/>
    </location>
</feature>
<evidence type="ECO:0000313" key="6">
    <source>
        <dbReference type="Proteomes" id="UP000248340"/>
    </source>
</evidence>
<dbReference type="InterPro" id="IPR001005">
    <property type="entry name" value="SANT/Myb"/>
</dbReference>
<feature type="domain" description="HTH myb-type" evidence="4">
    <location>
        <begin position="1"/>
        <end position="59"/>
    </location>
</feature>
<dbReference type="SUPFAM" id="SSF46689">
    <property type="entry name" value="Homeodomain-like"/>
    <property type="match status" value="2"/>
</dbReference>
<protein>
    <recommendedName>
        <fullName evidence="7">Myb-like transcription factor</fullName>
    </recommendedName>
</protein>